<dbReference type="SMART" id="SM00248">
    <property type="entry name" value="ANK"/>
    <property type="match status" value="5"/>
</dbReference>
<proteinExistence type="predicted"/>
<dbReference type="RefSeq" id="WP_058458226.1">
    <property type="nucleotide sequence ID" value="NZ_CAAAIY010000013.1"/>
</dbReference>
<sequence>MEEKVETVPSKPENSVPFFGKHVKLIHLMKALNYIGSERGTCEGIAYMGMQAVFTNELEVFNQRVNRLLEIPLDDFKKTVEALLNNGAEGTEKTLLRGILEDYLRSKDLLIDTLAFFDGVELHQQRILYPHLFDGTEPLTQGSFVKLTIPQKLKDQGEIVSLPQHLSGVYKQDELTTDYFALLREKINIMVPKPTEPICLSISGFGLQHAIVVSYDPQHDKWTLIDANTPPSQEYTDDAAIAEALIKACSKNEIAAIHTQVYTFAGNEYLERVLTSWMQEVQNRAKRNIENKAQWSDSYGGTWLIAAIRAKNYELIPHLIAHGAYVNKPRDTDNCTPLTIAVLLKNRDSVELLLKNGAEPNFRTGPYALTSFEHAITTNDYNLVKLMLEHGAKLAKNPYGKLNVNTAIEKGHLESLKAILEHGFDPNAIAPEDDNPLLWAVKNAQFEVARLLLEYGADPEQEDDLQRKSARQFAEENNLKEFLELFNNPPPRKEITHEQATQKEAPSSDNDHAINDFIDDLKKYCQTRRAEWSLPKWMHVNEKSAQYKTNLITLKFGFSVEDKIKAAEKLIAALENKKARERLTDFDIAALLNSRLYSTVVKKHERFFDQVEEVQAYKNKAEQLANTPQNPAA</sequence>
<dbReference type="GO" id="GO:0016740">
    <property type="term" value="F:transferase activity"/>
    <property type="evidence" value="ECO:0007669"/>
    <property type="project" value="UniProtKB-KW"/>
</dbReference>
<feature type="repeat" description="ANK" evidence="1">
    <location>
        <begin position="432"/>
        <end position="464"/>
    </location>
</feature>
<dbReference type="Gene3D" id="1.25.40.20">
    <property type="entry name" value="Ankyrin repeat-containing domain"/>
    <property type="match status" value="1"/>
</dbReference>
<dbReference type="OrthoDB" id="5648561at2"/>
<evidence type="ECO:0000313" key="4">
    <source>
        <dbReference type="Proteomes" id="UP000054695"/>
    </source>
</evidence>
<dbReference type="PROSITE" id="PS50088">
    <property type="entry name" value="ANK_REPEAT"/>
    <property type="match status" value="2"/>
</dbReference>
<dbReference type="STRING" id="447.Lboz_0530"/>
<keyword evidence="3" id="KW-0808">Transferase</keyword>
<dbReference type="PATRIC" id="fig|447.4.peg.568"/>
<dbReference type="PANTHER" id="PTHR24133:SF40">
    <property type="entry name" value="ANKYRIN REPEAT DOMAIN 44"/>
    <property type="match status" value="1"/>
</dbReference>
<dbReference type="SUPFAM" id="SSF48403">
    <property type="entry name" value="Ankyrin repeat"/>
    <property type="match status" value="1"/>
</dbReference>
<reference evidence="3 4" key="1">
    <citation type="submission" date="2015-11" db="EMBL/GenBank/DDBJ databases">
        <title>Genomic analysis of 38 Legionella species identifies large and diverse effector repertoires.</title>
        <authorList>
            <person name="Burstein D."/>
            <person name="Amaro F."/>
            <person name="Zusman T."/>
            <person name="Lifshitz Z."/>
            <person name="Cohen O."/>
            <person name="Gilbert J.A."/>
            <person name="Pupko T."/>
            <person name="Shuman H.A."/>
            <person name="Segal G."/>
        </authorList>
    </citation>
    <scope>NUCLEOTIDE SEQUENCE [LARGE SCALE GENOMIC DNA]</scope>
    <source>
        <strain evidence="3 4">WIGA</strain>
    </source>
</reference>
<dbReference type="InterPro" id="IPR002110">
    <property type="entry name" value="Ankyrin_rpt"/>
</dbReference>
<protein>
    <submittedName>
        <fullName evidence="3">Glycosyltransferase</fullName>
    </submittedName>
</protein>
<feature type="repeat" description="ANK" evidence="1">
    <location>
        <begin position="333"/>
        <end position="365"/>
    </location>
</feature>
<dbReference type="EMBL" id="LNXU01000004">
    <property type="protein sequence ID" value="KTC76460.1"/>
    <property type="molecule type" value="Genomic_DNA"/>
</dbReference>
<gene>
    <name evidence="3" type="ORF">Lboz_0530</name>
</gene>
<evidence type="ECO:0000256" key="2">
    <source>
        <dbReference type="SAM" id="MobiDB-lite"/>
    </source>
</evidence>
<evidence type="ECO:0000313" key="3">
    <source>
        <dbReference type="EMBL" id="KTC76460.1"/>
    </source>
</evidence>
<dbReference type="PROSITE" id="PS50297">
    <property type="entry name" value="ANK_REP_REGION"/>
    <property type="match status" value="2"/>
</dbReference>
<dbReference type="Proteomes" id="UP000054695">
    <property type="component" value="Unassembled WGS sequence"/>
</dbReference>
<dbReference type="InterPro" id="IPR052391">
    <property type="entry name" value="E3_Ligase-Neurotoxin"/>
</dbReference>
<dbReference type="Pfam" id="PF12796">
    <property type="entry name" value="Ank_2"/>
    <property type="match status" value="2"/>
</dbReference>
<feature type="region of interest" description="Disordered" evidence="2">
    <location>
        <begin position="487"/>
        <end position="512"/>
    </location>
</feature>
<organism evidence="3 4">
    <name type="scientific">Legionella bozemanae</name>
    <name type="common">Fluoribacter bozemanae</name>
    <dbReference type="NCBI Taxonomy" id="447"/>
    <lineage>
        <taxon>Bacteria</taxon>
        <taxon>Pseudomonadati</taxon>
        <taxon>Pseudomonadota</taxon>
        <taxon>Gammaproteobacteria</taxon>
        <taxon>Legionellales</taxon>
        <taxon>Legionellaceae</taxon>
        <taxon>Legionella</taxon>
    </lineage>
</organism>
<name>A0A0W0RZ56_LEGBO</name>
<accession>A0A0W0RZ56</accession>
<evidence type="ECO:0000256" key="1">
    <source>
        <dbReference type="PROSITE-ProRule" id="PRU00023"/>
    </source>
</evidence>
<dbReference type="AlphaFoldDB" id="A0A0W0RZ56"/>
<keyword evidence="1" id="KW-0040">ANK repeat</keyword>
<dbReference type="PANTHER" id="PTHR24133">
    <property type="entry name" value="ANKYRIN DOMAIN-CONTAINING"/>
    <property type="match status" value="1"/>
</dbReference>
<keyword evidence="4" id="KW-1185">Reference proteome</keyword>
<comment type="caution">
    <text evidence="3">The sequence shown here is derived from an EMBL/GenBank/DDBJ whole genome shotgun (WGS) entry which is preliminary data.</text>
</comment>
<dbReference type="InterPro" id="IPR036770">
    <property type="entry name" value="Ankyrin_rpt-contain_sf"/>
</dbReference>
<feature type="compositionally biased region" description="Basic and acidic residues" evidence="2">
    <location>
        <begin position="491"/>
        <end position="501"/>
    </location>
</feature>